<sequence>MIKKEVLEIRKLFTPSKCNLTRICGCYVDAEKNKRTHLKEAFLSIPEEEAFKYFDIFRKALSGTIGKNLLNMEFPLEQEAPGGTQEFLMRLRASQLQDEELIEEFYDRIIENYIYGENYYIILVHGAYDLPKRASDGTDMWDAADDVYHYLFCCICPVNLSKAGLCYNAEANVIEDRVRDWVVDAPDLGFLFPAFNDRNTDIHNLLYYSKNPEQLQAELIDQVLGCTQPMSAKGQKETFNVIVEETLGEHCDYESVRGIHEQLTELMTDNQDAAVPLELDKTEVKKLLANHGATTENLESFEQYYDNSVGEKASLLASNVASTRKFQIKTPDVLVQVNPERTDLVETKVINGKSYLLIEVNDRVEVNGISVRTVPVPKTDEEDAL</sequence>
<evidence type="ECO:0000313" key="1">
    <source>
        <dbReference type="EMBL" id="HIX60433.1"/>
    </source>
</evidence>
<protein>
    <submittedName>
        <fullName evidence="1">DUF4317 domain-containing protein</fullName>
    </submittedName>
</protein>
<dbReference type="EMBL" id="DXEX01000255">
    <property type="protein sequence ID" value="HIX60433.1"/>
    <property type="molecule type" value="Genomic_DNA"/>
</dbReference>
<proteinExistence type="predicted"/>
<evidence type="ECO:0000313" key="2">
    <source>
        <dbReference type="Proteomes" id="UP000886817"/>
    </source>
</evidence>
<comment type="caution">
    <text evidence="1">The sequence shown here is derived from an EMBL/GenBank/DDBJ whole genome shotgun (WGS) entry which is preliminary data.</text>
</comment>
<name>A0A9D1WK52_9FIRM</name>
<reference evidence="1" key="2">
    <citation type="submission" date="2021-04" db="EMBL/GenBank/DDBJ databases">
        <authorList>
            <person name="Gilroy R."/>
        </authorList>
    </citation>
    <scope>NUCLEOTIDE SEQUENCE</scope>
    <source>
        <strain evidence="1">ChiSjej1B19-8411</strain>
    </source>
</reference>
<reference evidence="1" key="1">
    <citation type="journal article" date="2021" name="PeerJ">
        <title>Extensive microbial diversity within the chicken gut microbiome revealed by metagenomics and culture.</title>
        <authorList>
            <person name="Gilroy R."/>
            <person name="Ravi A."/>
            <person name="Getino M."/>
            <person name="Pursley I."/>
            <person name="Horton D.L."/>
            <person name="Alikhan N.F."/>
            <person name="Baker D."/>
            <person name="Gharbi K."/>
            <person name="Hall N."/>
            <person name="Watson M."/>
            <person name="Adriaenssens E.M."/>
            <person name="Foster-Nyarko E."/>
            <person name="Jarju S."/>
            <person name="Secka A."/>
            <person name="Antonio M."/>
            <person name="Oren A."/>
            <person name="Chaudhuri R.R."/>
            <person name="La Ragione R."/>
            <person name="Hildebrand F."/>
            <person name="Pallen M.J."/>
        </authorList>
    </citation>
    <scope>NUCLEOTIDE SEQUENCE</scope>
    <source>
        <strain evidence="1">ChiSjej1B19-8411</strain>
    </source>
</reference>
<dbReference type="InterPro" id="IPR025466">
    <property type="entry name" value="DUF4317"/>
</dbReference>
<dbReference type="Proteomes" id="UP000886817">
    <property type="component" value="Unassembled WGS sequence"/>
</dbReference>
<organism evidence="1 2">
    <name type="scientific">Candidatus Blautia gallistercoris</name>
    <dbReference type="NCBI Taxonomy" id="2838490"/>
    <lineage>
        <taxon>Bacteria</taxon>
        <taxon>Bacillati</taxon>
        <taxon>Bacillota</taxon>
        <taxon>Clostridia</taxon>
        <taxon>Lachnospirales</taxon>
        <taxon>Lachnospiraceae</taxon>
        <taxon>Blautia</taxon>
    </lineage>
</organism>
<dbReference type="AlphaFoldDB" id="A0A9D1WK52"/>
<gene>
    <name evidence="1" type="ORF">IAA45_12060</name>
</gene>
<dbReference type="Pfam" id="PF14199">
    <property type="entry name" value="DUF4317"/>
    <property type="match status" value="1"/>
</dbReference>
<accession>A0A9D1WK52</accession>